<evidence type="ECO:0000256" key="4">
    <source>
        <dbReference type="ARBA" id="ARBA00022801"/>
    </source>
</evidence>
<dbReference type="PANTHER" id="PTHR43856">
    <property type="entry name" value="CARDIOLIPIN HYDROLASE"/>
    <property type="match status" value="1"/>
</dbReference>
<proteinExistence type="inferred from homology"/>
<gene>
    <name evidence="9" type="ORF">FHS19_003693</name>
</gene>
<evidence type="ECO:0000313" key="10">
    <source>
        <dbReference type="Proteomes" id="UP000517523"/>
    </source>
</evidence>
<name>A0A839TUB9_9BACL</name>
<sequence length="199" mass="21421">MRVINSSVSAILLCAAVTGCSAASEEQPGQGDPANKGAVTEGSSADVQALFTSEGEHPEEAIVQLIEEAKSSLDIAVYSISYEPVVTAIIDAADRGVQVRLITDRGHAEEKGKQKKALKRIREAGVPVKVNAHQGKMHLKMLIADHSRVEAGSMNYLESSARENDDVALIIKDAAVAAKFEQVFSHLWDDAYRFTDWSG</sequence>
<dbReference type="AlphaFoldDB" id="A0A839TUB9"/>
<dbReference type="Pfam" id="PF13091">
    <property type="entry name" value="PLDc_2"/>
    <property type="match status" value="1"/>
</dbReference>
<dbReference type="EMBL" id="JACHXJ010000003">
    <property type="protein sequence ID" value="MBB3129018.1"/>
    <property type="molecule type" value="Genomic_DNA"/>
</dbReference>
<evidence type="ECO:0000256" key="7">
    <source>
        <dbReference type="SAM" id="SignalP"/>
    </source>
</evidence>
<evidence type="ECO:0000256" key="3">
    <source>
        <dbReference type="ARBA" id="ARBA00012027"/>
    </source>
</evidence>
<dbReference type="SUPFAM" id="SSF56024">
    <property type="entry name" value="Phospholipase D/nuclease"/>
    <property type="match status" value="1"/>
</dbReference>
<dbReference type="PROSITE" id="PS50035">
    <property type="entry name" value="PLD"/>
    <property type="match status" value="1"/>
</dbReference>
<dbReference type="GO" id="GO:0016042">
    <property type="term" value="P:lipid catabolic process"/>
    <property type="evidence" value="ECO:0007669"/>
    <property type="project" value="UniProtKB-KW"/>
</dbReference>
<reference evidence="9 10" key="1">
    <citation type="submission" date="2020-08" db="EMBL/GenBank/DDBJ databases">
        <title>Genomic Encyclopedia of Type Strains, Phase III (KMG-III): the genomes of soil and plant-associated and newly described type strains.</title>
        <authorList>
            <person name="Whitman W."/>
        </authorList>
    </citation>
    <scope>NUCLEOTIDE SEQUENCE [LARGE SCALE GENOMIC DNA]</scope>
    <source>
        <strain evidence="9 10">CECT 5831</strain>
    </source>
</reference>
<keyword evidence="4" id="KW-0378">Hydrolase</keyword>
<protein>
    <recommendedName>
        <fullName evidence="3">phospholipase D</fullName>
        <ecNumber evidence="3">3.1.4.4</ecNumber>
    </recommendedName>
</protein>
<dbReference type="EC" id="3.1.4.4" evidence="3"/>
<keyword evidence="7" id="KW-0732">Signal</keyword>
<dbReference type="Proteomes" id="UP000517523">
    <property type="component" value="Unassembled WGS sequence"/>
</dbReference>
<comment type="catalytic activity">
    <reaction evidence="1">
        <text>a 1,2-diacyl-sn-glycero-3-phosphocholine + H2O = a 1,2-diacyl-sn-glycero-3-phosphate + choline + H(+)</text>
        <dbReference type="Rhea" id="RHEA:14445"/>
        <dbReference type="ChEBI" id="CHEBI:15354"/>
        <dbReference type="ChEBI" id="CHEBI:15377"/>
        <dbReference type="ChEBI" id="CHEBI:15378"/>
        <dbReference type="ChEBI" id="CHEBI:57643"/>
        <dbReference type="ChEBI" id="CHEBI:58608"/>
        <dbReference type="EC" id="3.1.4.4"/>
    </reaction>
</comment>
<feature type="domain" description="PLD phosphodiesterase" evidence="8">
    <location>
        <begin position="133"/>
        <end position="160"/>
    </location>
</feature>
<evidence type="ECO:0000256" key="2">
    <source>
        <dbReference type="ARBA" id="ARBA00008664"/>
    </source>
</evidence>
<keyword evidence="5" id="KW-0442">Lipid degradation</keyword>
<dbReference type="InterPro" id="IPR025202">
    <property type="entry name" value="PLD-like_dom"/>
</dbReference>
<dbReference type="GO" id="GO:0006793">
    <property type="term" value="P:phosphorus metabolic process"/>
    <property type="evidence" value="ECO:0007669"/>
    <property type="project" value="UniProtKB-ARBA"/>
</dbReference>
<dbReference type="PANTHER" id="PTHR43856:SF1">
    <property type="entry name" value="MITOCHONDRIAL CARDIOLIPIN HYDROLASE"/>
    <property type="match status" value="1"/>
</dbReference>
<feature type="signal peptide" evidence="7">
    <location>
        <begin position="1"/>
        <end position="22"/>
    </location>
</feature>
<organism evidence="9 10">
    <name type="scientific">Paenibacillus rhizosphaerae</name>
    <dbReference type="NCBI Taxonomy" id="297318"/>
    <lineage>
        <taxon>Bacteria</taxon>
        <taxon>Bacillati</taxon>
        <taxon>Bacillota</taxon>
        <taxon>Bacilli</taxon>
        <taxon>Bacillales</taxon>
        <taxon>Paenibacillaceae</taxon>
        <taxon>Paenibacillus</taxon>
    </lineage>
</organism>
<dbReference type="InterPro" id="IPR051406">
    <property type="entry name" value="PLD_domain"/>
</dbReference>
<evidence type="ECO:0000313" key="9">
    <source>
        <dbReference type="EMBL" id="MBB3129018.1"/>
    </source>
</evidence>
<feature type="chain" id="PRO_5038832253" description="phospholipase D" evidence="7">
    <location>
        <begin position="23"/>
        <end position="199"/>
    </location>
</feature>
<evidence type="ECO:0000256" key="1">
    <source>
        <dbReference type="ARBA" id="ARBA00000798"/>
    </source>
</evidence>
<dbReference type="InterPro" id="IPR001736">
    <property type="entry name" value="PLipase_D/transphosphatidylase"/>
</dbReference>
<dbReference type="RefSeq" id="WP_183583263.1">
    <property type="nucleotide sequence ID" value="NZ_JACHXJ010000003.1"/>
</dbReference>
<evidence type="ECO:0000256" key="6">
    <source>
        <dbReference type="ARBA" id="ARBA00023098"/>
    </source>
</evidence>
<keyword evidence="6" id="KW-0443">Lipid metabolism</keyword>
<accession>A0A839TUB9</accession>
<dbReference type="GO" id="GO:0016891">
    <property type="term" value="F:RNA endonuclease activity producing 5'-phosphomonoesters, hydrolytic mechanism"/>
    <property type="evidence" value="ECO:0007669"/>
    <property type="project" value="TreeGrafter"/>
</dbReference>
<comment type="similarity">
    <text evidence="2">Belongs to the phospholipase D family.</text>
</comment>
<evidence type="ECO:0000259" key="8">
    <source>
        <dbReference type="PROSITE" id="PS50035"/>
    </source>
</evidence>
<dbReference type="Gene3D" id="3.30.870.10">
    <property type="entry name" value="Endonuclease Chain A"/>
    <property type="match status" value="1"/>
</dbReference>
<dbReference type="PROSITE" id="PS51257">
    <property type="entry name" value="PROKAR_LIPOPROTEIN"/>
    <property type="match status" value="1"/>
</dbReference>
<evidence type="ECO:0000256" key="5">
    <source>
        <dbReference type="ARBA" id="ARBA00022963"/>
    </source>
</evidence>
<comment type="caution">
    <text evidence="9">The sequence shown here is derived from an EMBL/GenBank/DDBJ whole genome shotgun (WGS) entry which is preliminary data.</text>
</comment>
<dbReference type="GO" id="GO:0004630">
    <property type="term" value="F:phospholipase D activity"/>
    <property type="evidence" value="ECO:0007669"/>
    <property type="project" value="UniProtKB-EC"/>
</dbReference>